<feature type="transmembrane region" description="Helical" evidence="1">
    <location>
        <begin position="285"/>
        <end position="301"/>
    </location>
</feature>
<name>A0ABR7CK24_9BACT</name>
<dbReference type="Proteomes" id="UP000636891">
    <property type="component" value="Unassembled WGS sequence"/>
</dbReference>
<feature type="transmembrane region" description="Helical" evidence="1">
    <location>
        <begin position="171"/>
        <end position="194"/>
    </location>
</feature>
<evidence type="ECO:0000313" key="2">
    <source>
        <dbReference type="EMBL" id="MBC5615997.1"/>
    </source>
</evidence>
<keyword evidence="1" id="KW-0472">Membrane</keyword>
<feature type="transmembrane region" description="Helical" evidence="1">
    <location>
        <begin position="130"/>
        <end position="150"/>
    </location>
</feature>
<dbReference type="InterPro" id="IPR049458">
    <property type="entry name" value="EpsG-like"/>
</dbReference>
<accession>A0ABR7CK24</accession>
<feature type="transmembrane region" description="Helical" evidence="1">
    <location>
        <begin position="206"/>
        <end position="228"/>
    </location>
</feature>
<dbReference type="EMBL" id="JACOOK010000001">
    <property type="protein sequence ID" value="MBC5615997.1"/>
    <property type="molecule type" value="Genomic_DNA"/>
</dbReference>
<gene>
    <name evidence="2" type="ORF">H8S08_03055</name>
</gene>
<reference evidence="2 3" key="1">
    <citation type="submission" date="2020-08" db="EMBL/GenBank/DDBJ databases">
        <title>Genome public.</title>
        <authorList>
            <person name="Liu C."/>
            <person name="Sun Q."/>
        </authorList>
    </citation>
    <scope>NUCLEOTIDE SEQUENCE [LARGE SCALE GENOMIC DNA]</scope>
    <source>
        <strain evidence="2 3">New-7</strain>
    </source>
</reference>
<keyword evidence="1" id="KW-0812">Transmembrane</keyword>
<feature type="transmembrane region" description="Helical" evidence="1">
    <location>
        <begin position="307"/>
        <end position="326"/>
    </location>
</feature>
<proteinExistence type="predicted"/>
<feature type="transmembrane region" description="Helical" evidence="1">
    <location>
        <begin position="338"/>
        <end position="360"/>
    </location>
</feature>
<evidence type="ECO:0000313" key="3">
    <source>
        <dbReference type="Proteomes" id="UP000636891"/>
    </source>
</evidence>
<feature type="transmembrane region" description="Helical" evidence="1">
    <location>
        <begin position="6"/>
        <end position="26"/>
    </location>
</feature>
<organism evidence="2 3">
    <name type="scientific">Alistipes hominis</name>
    <dbReference type="NCBI Taxonomy" id="2763015"/>
    <lineage>
        <taxon>Bacteria</taxon>
        <taxon>Pseudomonadati</taxon>
        <taxon>Bacteroidota</taxon>
        <taxon>Bacteroidia</taxon>
        <taxon>Bacteroidales</taxon>
        <taxon>Rikenellaceae</taxon>
        <taxon>Alistipes</taxon>
    </lineage>
</organism>
<dbReference type="Pfam" id="PF14897">
    <property type="entry name" value="EpsG"/>
    <property type="match status" value="1"/>
</dbReference>
<feature type="transmembrane region" description="Helical" evidence="1">
    <location>
        <begin position="105"/>
        <end position="124"/>
    </location>
</feature>
<dbReference type="RefSeq" id="WP_118657130.1">
    <property type="nucleotide sequence ID" value="NZ_JACOOK010000001.1"/>
</dbReference>
<keyword evidence="1" id="KW-1133">Transmembrane helix</keyword>
<comment type="caution">
    <text evidence="2">The sequence shown here is derived from an EMBL/GenBank/DDBJ whole genome shotgun (WGS) entry which is preliminary data.</text>
</comment>
<feature type="transmembrane region" description="Helical" evidence="1">
    <location>
        <begin position="38"/>
        <end position="58"/>
    </location>
</feature>
<protein>
    <submittedName>
        <fullName evidence="2">EpsG family protein</fullName>
    </submittedName>
</protein>
<sequence>MLYSYTYSVPYLLLLSLFILLTVVEYNYDNNRKIRQCVRICCCALFVLFFGFRGFVGWDWVNYYPAYQEIVPLFSRGYLNNYDIGTFEGGFVTFMSVVKLISSNYHFFILVCVVIDVSILHVFFKRHSSNYAFSFLIFIALYLGAELDILRNMKSIGLFLLSVKYIQQRRFLPYLLLMTLAFMFHSSTLFLFPLYFVPRTLPRQCFIVVFVVGNLLYLSQIAYMAPLISEGGRFLGGKYAALTGAYLNSDLYAQARGISIGYLERTLTFVLVVLFYKKLNTREHAVFLNMFLVYLFINLWMSEITILVDRIGLLFLLSYLVLWPAVARCFTLKSNRMLFVGGIMIYSLIRVSICSNNILYRYDNVLLTGSNYPERMYIMDRYKDQLLNSN</sequence>
<evidence type="ECO:0000256" key="1">
    <source>
        <dbReference type="SAM" id="Phobius"/>
    </source>
</evidence>
<keyword evidence="3" id="KW-1185">Reference proteome</keyword>